<organism evidence="1 2">
    <name type="scientific">Boeremia exigua</name>
    <dbReference type="NCBI Taxonomy" id="749465"/>
    <lineage>
        <taxon>Eukaryota</taxon>
        <taxon>Fungi</taxon>
        <taxon>Dikarya</taxon>
        <taxon>Ascomycota</taxon>
        <taxon>Pezizomycotina</taxon>
        <taxon>Dothideomycetes</taxon>
        <taxon>Pleosporomycetidae</taxon>
        <taxon>Pleosporales</taxon>
        <taxon>Pleosporineae</taxon>
        <taxon>Didymellaceae</taxon>
        <taxon>Boeremia</taxon>
    </lineage>
</organism>
<keyword evidence="2" id="KW-1185">Reference proteome</keyword>
<evidence type="ECO:0000313" key="1">
    <source>
        <dbReference type="EMBL" id="KAJ8105325.1"/>
    </source>
</evidence>
<accession>A0ACC2HQM8</accession>
<protein>
    <submittedName>
        <fullName evidence="1">Uncharacterized protein</fullName>
    </submittedName>
</protein>
<proteinExistence type="predicted"/>
<evidence type="ECO:0000313" key="2">
    <source>
        <dbReference type="Proteomes" id="UP001153331"/>
    </source>
</evidence>
<dbReference type="Proteomes" id="UP001153331">
    <property type="component" value="Unassembled WGS sequence"/>
</dbReference>
<reference evidence="1" key="1">
    <citation type="submission" date="2022-11" db="EMBL/GenBank/DDBJ databases">
        <title>Genome Sequence of Boeremia exigua.</title>
        <authorList>
            <person name="Buettner E."/>
        </authorList>
    </citation>
    <scope>NUCLEOTIDE SEQUENCE</scope>
    <source>
        <strain evidence="1">CU02</strain>
    </source>
</reference>
<dbReference type="EMBL" id="JAPHNI010001551">
    <property type="protein sequence ID" value="KAJ8105325.1"/>
    <property type="molecule type" value="Genomic_DNA"/>
</dbReference>
<comment type="caution">
    <text evidence="1">The sequence shown here is derived from an EMBL/GenBank/DDBJ whole genome shotgun (WGS) entry which is preliminary data.</text>
</comment>
<sequence>MAETQEPVPEFQRRPRRRDRDERTAALSSVMRRDRPPPVLSNRRNVTASLSPFELSPSSTQPRLAATHAMKRTIPRRVRAPNCTHVNMDRIYGRDQQCYVCGREPSIGFLYECRQDCSSPSLHDLFVETGVEEIDLPKSPLRFELEAIGLSESVIRNAEQGNYTSAQLEVLKTQKQDLNQAIEDSVQGSQINDVVARLAAFASTPSNHDGAMNSRSKDALTACAFRACHTCRPYYRDRVYISFEAVASADFPPLSRDEAEHLPTKSANILRSIKASQSSPLFRIGYDETPLTARTTITFAASTDAPHTASTTSDSSELTFKTTQTDVDELRALRRPRRRFYNIGHRSSSEIARDLSRLPSLLSRQRLKTAVHAIFHPGRDSSSSGSMITLPVPRTGTVRESTATRPVGDFDLGALRRVRRQKEMNEIRNGTYVGGFEDVGTLRATARQNPATPPHGNDGDGSCSSDSNFSVYSCVSEGSEVEVEGGVALTEEAVESHTPDILSVDVAAPKSSICIRARAMEYENDDPRGDLGLQSIMAQV</sequence>
<gene>
    <name evidence="1" type="ORF">OPT61_g10246</name>
</gene>
<name>A0ACC2HQM8_9PLEO</name>